<protein>
    <submittedName>
        <fullName evidence="1">Uncharacterized protein</fullName>
    </submittedName>
</protein>
<dbReference type="EMBL" id="LR797098">
    <property type="protein sequence ID" value="CAB4186586.1"/>
    <property type="molecule type" value="Genomic_DNA"/>
</dbReference>
<gene>
    <name evidence="1" type="ORF">UFOVP1150_20</name>
    <name evidence="2" type="ORF">UFOVP1329_39</name>
    <name evidence="3" type="ORF">UFOVP1595_41</name>
</gene>
<dbReference type="EMBL" id="LR797464">
    <property type="protein sequence ID" value="CAB4218830.1"/>
    <property type="molecule type" value="Genomic_DNA"/>
</dbReference>
<evidence type="ECO:0000313" key="2">
    <source>
        <dbReference type="EMBL" id="CAB4199346.1"/>
    </source>
</evidence>
<sequence>MAITFAQGTPTAHAFKLLPKGNYPFEVLDAKEKALEKDGARLKKGTQFIELKLKIADVVTVFDNLFFDASTFWKVDSFLKSIGMHTGDGEVITIDCFDLCGERGFADVKVGKNGRNEERNEVNGYTWDA</sequence>
<name>A0A6J5QVF9_9CAUD</name>
<proteinExistence type="predicted"/>
<dbReference type="EMBL" id="LR797282">
    <property type="protein sequence ID" value="CAB4199346.1"/>
    <property type="molecule type" value="Genomic_DNA"/>
</dbReference>
<evidence type="ECO:0000313" key="1">
    <source>
        <dbReference type="EMBL" id="CAB4186586.1"/>
    </source>
</evidence>
<accession>A0A6J5QVF9</accession>
<evidence type="ECO:0000313" key="3">
    <source>
        <dbReference type="EMBL" id="CAB4218830.1"/>
    </source>
</evidence>
<reference evidence="1" key="1">
    <citation type="submission" date="2020-05" db="EMBL/GenBank/DDBJ databases">
        <authorList>
            <person name="Chiriac C."/>
            <person name="Salcher M."/>
            <person name="Ghai R."/>
            <person name="Kavagutti S V."/>
        </authorList>
    </citation>
    <scope>NUCLEOTIDE SEQUENCE</scope>
</reference>
<organism evidence="1">
    <name type="scientific">uncultured Caudovirales phage</name>
    <dbReference type="NCBI Taxonomy" id="2100421"/>
    <lineage>
        <taxon>Viruses</taxon>
        <taxon>Duplodnaviria</taxon>
        <taxon>Heunggongvirae</taxon>
        <taxon>Uroviricota</taxon>
        <taxon>Caudoviricetes</taxon>
        <taxon>Peduoviridae</taxon>
        <taxon>Maltschvirus</taxon>
        <taxon>Maltschvirus maltsch</taxon>
    </lineage>
</organism>